<feature type="domain" description="Trichome birefringence-like C-terminal" evidence="8">
    <location>
        <begin position="161"/>
        <end position="450"/>
    </location>
</feature>
<dbReference type="PANTHER" id="PTHR32285">
    <property type="entry name" value="PROTEIN TRICHOME BIREFRINGENCE-LIKE 9-RELATED"/>
    <property type="match status" value="1"/>
</dbReference>
<dbReference type="STRING" id="157652.A0A371HDQ0"/>
<dbReference type="Pfam" id="PF14416">
    <property type="entry name" value="PMR5N"/>
    <property type="match status" value="1"/>
</dbReference>
<accession>A0A371HDQ0</accession>
<evidence type="ECO:0000313" key="11">
    <source>
        <dbReference type="Proteomes" id="UP000257109"/>
    </source>
</evidence>
<dbReference type="GO" id="GO:0016413">
    <property type="term" value="F:O-acetyltransferase activity"/>
    <property type="evidence" value="ECO:0007669"/>
    <property type="project" value="InterPro"/>
</dbReference>
<evidence type="ECO:0000256" key="5">
    <source>
        <dbReference type="ARBA" id="ARBA00022989"/>
    </source>
</evidence>
<dbReference type="AlphaFoldDB" id="A0A371HDQ0"/>
<feature type="domain" description="Trichome birefringence-like N-terminal" evidence="9">
    <location>
        <begin position="107"/>
        <end position="160"/>
    </location>
</feature>
<evidence type="ECO:0000256" key="4">
    <source>
        <dbReference type="ARBA" id="ARBA00022968"/>
    </source>
</evidence>
<comment type="caution">
    <text evidence="10">The sequence shown here is derived from an EMBL/GenBank/DDBJ whole genome shotgun (WGS) entry which is preliminary data.</text>
</comment>
<evidence type="ECO:0000256" key="7">
    <source>
        <dbReference type="SAM" id="Phobius"/>
    </source>
</evidence>
<evidence type="ECO:0000259" key="8">
    <source>
        <dbReference type="Pfam" id="PF13839"/>
    </source>
</evidence>
<sequence>MVKRVRFDSGPFSVQKHNHVCVKFGVLIILVGLAVRLLLWDSFSFFSSVVETPPPLEEAKAESPVFSSPDSDDFSGNNINQTKKEGKGILLSCACNANVHCKCFVAEKCDLFVGDWVPDLSGPVYTNESCHVIEPHQNCMKNGRPDSGYLYWRWVPRDCKLPKFNPKKFLKLMRNKSLSFIGDSISRNQVQSLLCILSKVEPAVETYHDKEYRSKIWKFRSHNFTLSVIWTPFLVKAAIFEDMNGVTSSEIQLYLDTLDKWTNQYKNFDYVVIGGGKWFLKTAIYHENRTVTGCHYCPGKNLTELGFDYAYRKVLQEVFKFFTKSNHKATVLFRTTIPDHFENGEWFSGGYCNRTVPFKEGQIHMIDVDTIMRGIELEEFEKAASLGSKRVNLKLLDTTLLSLLRPDGHPGPYRKFQPFAKDKNAKVQNDCLHWCLPGPIDSWNDIIMQMLVNA</sequence>
<dbReference type="PANTHER" id="PTHR32285:SF324">
    <property type="entry name" value="PROTEIN TRICHOME BIREFRINGENCE-LIKE 25"/>
    <property type="match status" value="1"/>
</dbReference>
<evidence type="ECO:0000259" key="9">
    <source>
        <dbReference type="Pfam" id="PF14416"/>
    </source>
</evidence>
<keyword evidence="3 7" id="KW-0812">Transmembrane</keyword>
<keyword evidence="6 7" id="KW-0472">Membrane</keyword>
<reference evidence="10" key="1">
    <citation type="submission" date="2018-05" db="EMBL/GenBank/DDBJ databases">
        <title>Draft genome of Mucuna pruriens seed.</title>
        <authorList>
            <person name="Nnadi N.E."/>
            <person name="Vos R."/>
            <person name="Hasami M.H."/>
            <person name="Devisetty U.K."/>
            <person name="Aguiy J.C."/>
        </authorList>
    </citation>
    <scope>NUCLEOTIDE SEQUENCE [LARGE SCALE GENOMIC DNA]</scope>
    <source>
        <strain evidence="10">JCA_2017</strain>
    </source>
</reference>
<dbReference type="GO" id="GO:0016020">
    <property type="term" value="C:membrane"/>
    <property type="evidence" value="ECO:0007669"/>
    <property type="project" value="UniProtKB-SubCell"/>
</dbReference>
<evidence type="ECO:0000256" key="1">
    <source>
        <dbReference type="ARBA" id="ARBA00004167"/>
    </source>
</evidence>
<protein>
    <submittedName>
        <fullName evidence="10">Protein trichome birefringence-like 25</fullName>
    </submittedName>
</protein>
<feature type="transmembrane region" description="Helical" evidence="7">
    <location>
        <begin position="20"/>
        <end position="40"/>
    </location>
</feature>
<evidence type="ECO:0000256" key="2">
    <source>
        <dbReference type="ARBA" id="ARBA00007727"/>
    </source>
</evidence>
<dbReference type="Proteomes" id="UP000257109">
    <property type="component" value="Unassembled WGS sequence"/>
</dbReference>
<evidence type="ECO:0000256" key="3">
    <source>
        <dbReference type="ARBA" id="ARBA00022692"/>
    </source>
</evidence>
<dbReference type="OrthoDB" id="630188at2759"/>
<evidence type="ECO:0000313" key="10">
    <source>
        <dbReference type="EMBL" id="RDY00887.1"/>
    </source>
</evidence>
<comment type="subcellular location">
    <subcellularLocation>
        <location evidence="1">Membrane</location>
        <topology evidence="1">Single-pass membrane protein</topology>
    </subcellularLocation>
</comment>
<dbReference type="EMBL" id="QJKJ01002882">
    <property type="protein sequence ID" value="RDY00887.1"/>
    <property type="molecule type" value="Genomic_DNA"/>
</dbReference>
<dbReference type="GO" id="GO:0005794">
    <property type="term" value="C:Golgi apparatus"/>
    <property type="evidence" value="ECO:0007669"/>
    <property type="project" value="TreeGrafter"/>
</dbReference>
<keyword evidence="4" id="KW-0735">Signal-anchor</keyword>
<dbReference type="InterPro" id="IPR025846">
    <property type="entry name" value="TBL_N"/>
</dbReference>
<name>A0A371HDQ0_MUCPR</name>
<comment type="similarity">
    <text evidence="2">Belongs to the PC-esterase family. TBL subfamily.</text>
</comment>
<keyword evidence="5 7" id="KW-1133">Transmembrane helix</keyword>
<dbReference type="InterPro" id="IPR029962">
    <property type="entry name" value="TBL"/>
</dbReference>
<dbReference type="Pfam" id="PF13839">
    <property type="entry name" value="PC-Esterase"/>
    <property type="match status" value="1"/>
</dbReference>
<feature type="non-terminal residue" evidence="10">
    <location>
        <position position="1"/>
    </location>
</feature>
<organism evidence="10 11">
    <name type="scientific">Mucuna pruriens</name>
    <name type="common">Velvet bean</name>
    <name type="synonym">Dolichos pruriens</name>
    <dbReference type="NCBI Taxonomy" id="157652"/>
    <lineage>
        <taxon>Eukaryota</taxon>
        <taxon>Viridiplantae</taxon>
        <taxon>Streptophyta</taxon>
        <taxon>Embryophyta</taxon>
        <taxon>Tracheophyta</taxon>
        <taxon>Spermatophyta</taxon>
        <taxon>Magnoliopsida</taxon>
        <taxon>eudicotyledons</taxon>
        <taxon>Gunneridae</taxon>
        <taxon>Pentapetalae</taxon>
        <taxon>rosids</taxon>
        <taxon>fabids</taxon>
        <taxon>Fabales</taxon>
        <taxon>Fabaceae</taxon>
        <taxon>Papilionoideae</taxon>
        <taxon>50 kb inversion clade</taxon>
        <taxon>NPAAA clade</taxon>
        <taxon>indigoferoid/millettioid clade</taxon>
        <taxon>Phaseoleae</taxon>
        <taxon>Mucuna</taxon>
    </lineage>
</organism>
<dbReference type="InterPro" id="IPR026057">
    <property type="entry name" value="TBL_C"/>
</dbReference>
<evidence type="ECO:0000256" key="6">
    <source>
        <dbReference type="ARBA" id="ARBA00023136"/>
    </source>
</evidence>
<proteinExistence type="inferred from homology"/>
<keyword evidence="11" id="KW-1185">Reference proteome</keyword>
<gene>
    <name evidence="10" type="primary">TBL25</name>
    <name evidence="10" type="ORF">CR513_15864</name>
</gene>